<evidence type="ECO:0000256" key="5">
    <source>
        <dbReference type="ARBA" id="ARBA00023128"/>
    </source>
</evidence>
<keyword evidence="10" id="KW-1185">Reference proteome</keyword>
<dbReference type="GeneID" id="37024782"/>
<comment type="subcellular location">
    <subcellularLocation>
        <location evidence="1">Mitochondrion inner membrane</location>
        <topology evidence="1">Single-pass membrane protein</topology>
    </subcellularLocation>
</comment>
<dbReference type="PANTHER" id="PTHR14009">
    <property type="entry name" value="LEUCINE ZIPPER-EF-HAND CONTAINING TRANSMEMBRANE PROTEIN"/>
    <property type="match status" value="1"/>
</dbReference>
<name>A0A316VH77_9BASI</name>
<dbReference type="PANTHER" id="PTHR14009:SF1">
    <property type="entry name" value="MITOCHONDRIAL PROTON_CALCIUM EXCHANGER PROTEIN"/>
    <property type="match status" value="1"/>
</dbReference>
<dbReference type="GO" id="GO:0043022">
    <property type="term" value="F:ribosome binding"/>
    <property type="evidence" value="ECO:0007669"/>
    <property type="project" value="InterPro"/>
</dbReference>
<proteinExistence type="predicted"/>
<reference evidence="9 10" key="1">
    <citation type="journal article" date="2018" name="Mol. Biol. Evol.">
        <title>Broad Genomic Sampling Reveals a Smut Pathogenic Ancestry of the Fungal Clade Ustilaginomycotina.</title>
        <authorList>
            <person name="Kijpornyongpan T."/>
            <person name="Mondo S.J."/>
            <person name="Barry K."/>
            <person name="Sandor L."/>
            <person name="Lee J."/>
            <person name="Lipzen A."/>
            <person name="Pangilinan J."/>
            <person name="LaButti K."/>
            <person name="Hainaut M."/>
            <person name="Henrissat B."/>
            <person name="Grigoriev I.V."/>
            <person name="Spatafora J.W."/>
            <person name="Aime M.C."/>
        </authorList>
    </citation>
    <scope>NUCLEOTIDE SEQUENCE [LARGE SCALE GENOMIC DNA]</scope>
    <source>
        <strain evidence="9 10">MCA 3882</strain>
    </source>
</reference>
<feature type="compositionally biased region" description="Low complexity" evidence="7">
    <location>
        <begin position="130"/>
        <end position="140"/>
    </location>
</feature>
<feature type="domain" description="Letm1 RBD" evidence="8">
    <location>
        <begin position="217"/>
        <end position="428"/>
    </location>
</feature>
<sequence length="496" mass="55065">MRGNLANSIRRISSTSLAQQTFGATSSRNTATISRQSRIRHLSSSSAALISRPTLPRFQSDQYNRIESNSNASSSKDSFPPSLIKSTARRRNNKSTNGNSQVQSQGKEAADKYSAATQTNGPPIEQGVASTTEESSTSNSVKANAQSTQSTAADSTAKPSKTISERIKGLWENIKYLFRFYYNGVKQIWKDRALVQAKKKEIADRVTAGKGGALWSEKAMIELHQADVRKLPLFLAILIILEEVLPLVVIYAPSLLPSTCILPSQSLKMRAEEERRRGLAIQRMAKEEQVRNFVDRLASTSCEEGQASVVEAESSVVSSLHSLEKDVVRDIANVFGLRSWGPSSLVISRIEKHLRFLQEDDELLQKAYAAKDEKLADETQKSEWTSITNSPWLWRACGRRGIRSSQADESTMQRNLEAYLHLISSIKKDIASSSTSQPSLMLEYALVPLALYDGTPRSLRRLQGVATVEQSKGLRKRTQEVVDSVVQEEKRKEGVE</sequence>
<dbReference type="STRING" id="1280837.A0A316VH77"/>
<keyword evidence="3" id="KW-0999">Mitochondrion inner membrane</keyword>
<feature type="region of interest" description="Disordered" evidence="7">
    <location>
        <begin position="18"/>
        <end position="159"/>
    </location>
</feature>
<accession>A0A316VH77</accession>
<evidence type="ECO:0000256" key="7">
    <source>
        <dbReference type="SAM" id="MobiDB-lite"/>
    </source>
</evidence>
<feature type="compositionally biased region" description="Polar residues" evidence="7">
    <location>
        <begin position="18"/>
        <end position="48"/>
    </location>
</feature>
<organism evidence="9 10">
    <name type="scientific">Meira miltonrushii</name>
    <dbReference type="NCBI Taxonomy" id="1280837"/>
    <lineage>
        <taxon>Eukaryota</taxon>
        <taxon>Fungi</taxon>
        <taxon>Dikarya</taxon>
        <taxon>Basidiomycota</taxon>
        <taxon>Ustilaginomycotina</taxon>
        <taxon>Exobasidiomycetes</taxon>
        <taxon>Exobasidiales</taxon>
        <taxon>Brachybasidiaceae</taxon>
        <taxon>Meira</taxon>
    </lineage>
</organism>
<feature type="compositionally biased region" description="Polar residues" evidence="7">
    <location>
        <begin position="141"/>
        <end position="159"/>
    </location>
</feature>
<dbReference type="InParanoid" id="A0A316VH77"/>
<feature type="compositionally biased region" description="Low complexity" evidence="7">
    <location>
        <begin position="68"/>
        <end position="82"/>
    </location>
</feature>
<evidence type="ECO:0000259" key="8">
    <source>
        <dbReference type="Pfam" id="PF07766"/>
    </source>
</evidence>
<keyword evidence="2" id="KW-0812">Transmembrane</keyword>
<feature type="compositionally biased region" description="Polar residues" evidence="7">
    <location>
        <begin position="94"/>
        <end position="106"/>
    </location>
</feature>
<dbReference type="AlphaFoldDB" id="A0A316VH77"/>
<evidence type="ECO:0000256" key="4">
    <source>
        <dbReference type="ARBA" id="ARBA00022989"/>
    </source>
</evidence>
<feature type="compositionally biased region" description="Polar residues" evidence="7">
    <location>
        <begin position="57"/>
        <end position="67"/>
    </location>
</feature>
<dbReference type="RefSeq" id="XP_025357301.1">
    <property type="nucleotide sequence ID" value="XM_025503001.1"/>
</dbReference>
<dbReference type="GO" id="GO:0005743">
    <property type="term" value="C:mitochondrial inner membrane"/>
    <property type="evidence" value="ECO:0007669"/>
    <property type="project" value="UniProtKB-SubCell"/>
</dbReference>
<evidence type="ECO:0000256" key="3">
    <source>
        <dbReference type="ARBA" id="ARBA00022792"/>
    </source>
</evidence>
<gene>
    <name evidence="9" type="ORF">FA14DRAFT_8566</name>
</gene>
<dbReference type="OrthoDB" id="73691at2759"/>
<dbReference type="InterPro" id="IPR033122">
    <property type="entry name" value="LETM1-like_RBD"/>
</dbReference>
<dbReference type="InterPro" id="IPR044202">
    <property type="entry name" value="LETM1/MDM38-like"/>
</dbReference>
<keyword evidence="4" id="KW-1133">Transmembrane helix</keyword>
<evidence type="ECO:0000256" key="1">
    <source>
        <dbReference type="ARBA" id="ARBA00004434"/>
    </source>
</evidence>
<keyword evidence="5" id="KW-0496">Mitochondrion</keyword>
<keyword evidence="6" id="KW-0472">Membrane</keyword>
<dbReference type="Proteomes" id="UP000245771">
    <property type="component" value="Unassembled WGS sequence"/>
</dbReference>
<dbReference type="Pfam" id="PF07766">
    <property type="entry name" value="LETM1_RBD"/>
    <property type="match status" value="1"/>
</dbReference>
<evidence type="ECO:0000256" key="2">
    <source>
        <dbReference type="ARBA" id="ARBA00022692"/>
    </source>
</evidence>
<dbReference type="EMBL" id="KZ819602">
    <property type="protein sequence ID" value="PWN36999.1"/>
    <property type="molecule type" value="Genomic_DNA"/>
</dbReference>
<evidence type="ECO:0000313" key="10">
    <source>
        <dbReference type="Proteomes" id="UP000245771"/>
    </source>
</evidence>
<evidence type="ECO:0000256" key="6">
    <source>
        <dbReference type="ARBA" id="ARBA00023136"/>
    </source>
</evidence>
<evidence type="ECO:0000313" key="9">
    <source>
        <dbReference type="EMBL" id="PWN36999.1"/>
    </source>
</evidence>
<protein>
    <recommendedName>
        <fullName evidence="8">Letm1 RBD domain-containing protein</fullName>
    </recommendedName>
</protein>
<dbReference type="GO" id="GO:0030003">
    <property type="term" value="P:intracellular monoatomic cation homeostasis"/>
    <property type="evidence" value="ECO:0007669"/>
    <property type="project" value="TreeGrafter"/>
</dbReference>